<dbReference type="GeneID" id="93164447"/>
<dbReference type="InterPro" id="IPR029903">
    <property type="entry name" value="RmlD-like-bd"/>
</dbReference>
<dbReference type="EMBL" id="ADLK01000017">
    <property type="protein sequence ID" value="KMW20994.1"/>
    <property type="molecule type" value="Genomic_DNA"/>
</dbReference>
<comment type="similarity">
    <text evidence="1 2">Belongs to the dTDP-4-dehydrorhamnose reductase family.</text>
</comment>
<name>A0A0J9C948_9FIRM</name>
<dbReference type="PATRIC" id="fig|742734.4.peg.1971"/>
<dbReference type="Pfam" id="PF04321">
    <property type="entry name" value="RmlD_sub_bind"/>
    <property type="match status" value="1"/>
</dbReference>
<comment type="function">
    <text evidence="2">Catalyzes the reduction of dTDP-6-deoxy-L-lyxo-4-hexulose to yield dTDP-L-rhamnose.</text>
</comment>
<evidence type="ECO:0000313" key="4">
    <source>
        <dbReference type="EMBL" id="KMW20994.1"/>
    </source>
</evidence>
<dbReference type="InterPro" id="IPR036291">
    <property type="entry name" value="NAD(P)-bd_dom_sf"/>
</dbReference>
<feature type="domain" description="RmlD-like substrate binding" evidence="3">
    <location>
        <begin position="3"/>
        <end position="286"/>
    </location>
</feature>
<dbReference type="RefSeq" id="WP_007861262.1">
    <property type="nucleotide sequence ID" value="NZ_KQ235877.1"/>
</dbReference>
<protein>
    <recommendedName>
        <fullName evidence="2">dTDP-4-dehydrorhamnose reductase</fullName>
        <ecNumber evidence="2">1.1.1.133</ecNumber>
    </recommendedName>
</protein>
<dbReference type="SUPFAM" id="SSF51735">
    <property type="entry name" value="NAD(P)-binding Rossmann-fold domains"/>
    <property type="match status" value="1"/>
</dbReference>
<keyword evidence="2" id="KW-0521">NADP</keyword>
<dbReference type="CDD" id="cd05254">
    <property type="entry name" value="dTDP_HR_like_SDR_e"/>
    <property type="match status" value="1"/>
</dbReference>
<gene>
    <name evidence="4" type="ORF">HMPREF9470_01838</name>
</gene>
<sequence length="297" mass="33268">MQKIWICGANGRVGRKMTKILKSQPVELLLTDMDDLDITVSRDVMEYANINRPHFIVNCAGMTDLGQCGQNKEEAFKVNALGARNLSIAARMGKARLVQFSTDDVFDGNSRIPYTEFDTPAPLTVYGKSKLAGENFVREFCSRHIIIRSSWIFGEGSPYLETILDMAQRGKTIQAAGDQFASPTGAKELAEKAVELMYHGEDGLYHVTGRGICSRYEFAKAAVSLLELDTQTGIRTGARVVEVNSPEDRLSAMRPSYSALDNMMLRISGIEQLPEWQVMLEAFMERRKKRREGRLVK</sequence>
<dbReference type="NCBIfam" id="TIGR01214">
    <property type="entry name" value="rmlD"/>
    <property type="match status" value="1"/>
</dbReference>
<reference evidence="4 5" key="1">
    <citation type="submission" date="2011-04" db="EMBL/GenBank/DDBJ databases">
        <title>The Genome Sequence of Clostridium citroniae WAL-19142.</title>
        <authorList>
            <consortium name="The Broad Institute Genome Sequencing Platform"/>
            <person name="Earl A."/>
            <person name="Ward D."/>
            <person name="Feldgarden M."/>
            <person name="Gevers D."/>
            <person name="Warren Y.A."/>
            <person name="Tyrrell K.L."/>
            <person name="Citron D.M."/>
            <person name="Goldstein E.J."/>
            <person name="Daigneault M."/>
            <person name="Allen-Vercoe E."/>
            <person name="Young S.K."/>
            <person name="Zeng Q."/>
            <person name="Gargeya S."/>
            <person name="Fitzgerald M."/>
            <person name="Haas B."/>
            <person name="Abouelleil A."/>
            <person name="Alvarado L."/>
            <person name="Arachchi H.M."/>
            <person name="Berlin A."/>
            <person name="Brown A."/>
            <person name="Chapman S.B."/>
            <person name="Chen Z."/>
            <person name="Dunbar C."/>
            <person name="Freedman E."/>
            <person name="Gearin G."/>
            <person name="Gellesch M."/>
            <person name="Goldberg J."/>
            <person name="Griggs A."/>
            <person name="Gujja S."/>
            <person name="Heilman E.R."/>
            <person name="Heiman D."/>
            <person name="Howarth C."/>
            <person name="Larson L."/>
            <person name="Lui A."/>
            <person name="MacDonald P.J."/>
            <person name="Mehta T."/>
            <person name="Montmayeur A."/>
            <person name="Murphy C."/>
            <person name="Neiman D."/>
            <person name="Pearson M."/>
            <person name="Priest M."/>
            <person name="Roberts A."/>
            <person name="Saif S."/>
            <person name="Shea T."/>
            <person name="Shenoy N."/>
            <person name="Sisk P."/>
            <person name="Stolte C."/>
            <person name="Sykes S."/>
            <person name="White J."/>
            <person name="Yandava C."/>
            <person name="Wortman J."/>
            <person name="Nusbaum C."/>
            <person name="Birren B."/>
        </authorList>
    </citation>
    <scope>NUCLEOTIDE SEQUENCE [LARGE SCALE GENOMIC DNA]</scope>
    <source>
        <strain evidence="4 5">WAL-19142</strain>
    </source>
</reference>
<evidence type="ECO:0000256" key="1">
    <source>
        <dbReference type="ARBA" id="ARBA00010944"/>
    </source>
</evidence>
<dbReference type="GO" id="GO:0019305">
    <property type="term" value="P:dTDP-rhamnose biosynthetic process"/>
    <property type="evidence" value="ECO:0007669"/>
    <property type="project" value="UniProtKB-UniPathway"/>
</dbReference>
<comment type="pathway">
    <text evidence="2">Carbohydrate biosynthesis; dTDP-L-rhamnose biosynthesis.</text>
</comment>
<dbReference type="PANTHER" id="PTHR10491">
    <property type="entry name" value="DTDP-4-DEHYDRORHAMNOSE REDUCTASE"/>
    <property type="match status" value="1"/>
</dbReference>
<dbReference type="GO" id="GO:0008831">
    <property type="term" value="F:dTDP-4-dehydrorhamnose reductase activity"/>
    <property type="evidence" value="ECO:0007669"/>
    <property type="project" value="UniProtKB-EC"/>
</dbReference>
<comment type="caution">
    <text evidence="4">The sequence shown here is derived from an EMBL/GenBank/DDBJ whole genome shotgun (WGS) entry which is preliminary data.</text>
</comment>
<dbReference type="EC" id="1.1.1.133" evidence="2"/>
<dbReference type="UniPathway" id="UPA00124"/>
<dbReference type="GO" id="GO:0005829">
    <property type="term" value="C:cytosol"/>
    <property type="evidence" value="ECO:0007669"/>
    <property type="project" value="TreeGrafter"/>
</dbReference>
<dbReference type="AlphaFoldDB" id="A0A0J9C948"/>
<dbReference type="PANTHER" id="PTHR10491:SF4">
    <property type="entry name" value="METHIONINE ADENOSYLTRANSFERASE 2 SUBUNIT BETA"/>
    <property type="match status" value="1"/>
</dbReference>
<evidence type="ECO:0000313" key="5">
    <source>
        <dbReference type="Proteomes" id="UP000037392"/>
    </source>
</evidence>
<keyword evidence="2" id="KW-0560">Oxidoreductase</keyword>
<accession>A0A0J9C948</accession>
<organism evidence="4 5">
    <name type="scientific">[Clostridium] citroniae WAL-19142</name>
    <dbReference type="NCBI Taxonomy" id="742734"/>
    <lineage>
        <taxon>Bacteria</taxon>
        <taxon>Bacillati</taxon>
        <taxon>Bacillota</taxon>
        <taxon>Clostridia</taxon>
        <taxon>Lachnospirales</taxon>
        <taxon>Lachnospiraceae</taxon>
        <taxon>Enterocloster</taxon>
    </lineage>
</organism>
<proteinExistence type="inferred from homology"/>
<dbReference type="Gene3D" id="3.90.25.10">
    <property type="entry name" value="UDP-galactose 4-epimerase, domain 1"/>
    <property type="match status" value="1"/>
</dbReference>
<evidence type="ECO:0000256" key="2">
    <source>
        <dbReference type="RuleBase" id="RU364082"/>
    </source>
</evidence>
<evidence type="ECO:0000259" key="3">
    <source>
        <dbReference type="Pfam" id="PF04321"/>
    </source>
</evidence>
<dbReference type="InterPro" id="IPR005913">
    <property type="entry name" value="dTDP_dehydrorham_reduct"/>
</dbReference>
<dbReference type="Proteomes" id="UP000037392">
    <property type="component" value="Unassembled WGS sequence"/>
</dbReference>
<dbReference type="OrthoDB" id="9803892at2"/>
<dbReference type="Gene3D" id="3.40.50.720">
    <property type="entry name" value="NAD(P)-binding Rossmann-like Domain"/>
    <property type="match status" value="1"/>
</dbReference>